<feature type="transmembrane region" description="Helical" evidence="5">
    <location>
        <begin position="156"/>
        <end position="178"/>
    </location>
</feature>
<feature type="transmembrane region" description="Helical" evidence="5">
    <location>
        <begin position="119"/>
        <end position="136"/>
    </location>
</feature>
<protein>
    <recommendedName>
        <fullName evidence="8">Protein RTA1</fullName>
    </recommendedName>
</protein>
<feature type="transmembrane region" description="Helical" evidence="5">
    <location>
        <begin position="236"/>
        <end position="255"/>
    </location>
</feature>
<evidence type="ECO:0000313" key="6">
    <source>
        <dbReference type="EMBL" id="TXC08241.1"/>
    </source>
</evidence>
<evidence type="ECO:0008006" key="8">
    <source>
        <dbReference type="Google" id="ProtNLM"/>
    </source>
</evidence>
<accession>A0A5C6TEX4</accession>
<feature type="transmembrane region" description="Helical" evidence="5">
    <location>
        <begin position="76"/>
        <end position="98"/>
    </location>
</feature>
<comment type="caution">
    <text evidence="6">The sequence shown here is derived from an EMBL/GenBank/DDBJ whole genome shotgun (WGS) entry which is preliminary data.</text>
</comment>
<dbReference type="InterPro" id="IPR007568">
    <property type="entry name" value="RTA1"/>
</dbReference>
<feature type="transmembrane region" description="Helical" evidence="5">
    <location>
        <begin position="45"/>
        <end position="64"/>
    </location>
</feature>
<dbReference type="PANTHER" id="PTHR31465">
    <property type="entry name" value="PROTEIN RTA1-RELATED"/>
    <property type="match status" value="1"/>
</dbReference>
<dbReference type="GO" id="GO:0016020">
    <property type="term" value="C:membrane"/>
    <property type="evidence" value="ECO:0007669"/>
    <property type="project" value="UniProtKB-SubCell"/>
</dbReference>
<sequence>MPTLETYKGYHLWNFVPSRPAAITFIAVFTILTAGHTLRMLRHRMWFCVPFVVGGAFEVIGYALRALAYEKTGELIPYVLQSSFLLLGPVLFAASLYMTLSRVIRAVDGGALSLVQLRWLTRIFVAGDVISFIVQASGAAMKSQVEDINPNVGTNIVVGGLVFQVIIFGVFMVVAAVFNRRFRSSGGSRHARNIPWQATLSMLYATSAMVMARNVFRVVEYAMGNDGYLLTVEWPVYVFDAGLMSLTMACFFWWYPSHLMPALGGQAVKSEGGTSSSSADIELPRK</sequence>
<reference evidence="6 7" key="1">
    <citation type="submission" date="2019-07" db="EMBL/GenBank/DDBJ databases">
        <title>The First High-Quality Draft Genome Sequence of the Causal Agent of the Current Panama Disease Epidemic.</title>
        <authorList>
            <person name="Warmington R.J."/>
            <person name="Kay W."/>
            <person name="Jeffries A."/>
            <person name="Bebber D."/>
            <person name="Moore K."/>
            <person name="Studholme D.J."/>
        </authorList>
    </citation>
    <scope>NUCLEOTIDE SEQUENCE [LARGE SCALE GENOMIC DNA]</scope>
    <source>
        <strain evidence="6 7">TR4</strain>
    </source>
</reference>
<dbReference type="PANTHER" id="PTHR31465:SF27">
    <property type="entry name" value="DOMAIN PROTEIN, PUTATIVE (AFU_ORTHOLOGUE AFUA_3G01030)-RELATED"/>
    <property type="match status" value="1"/>
</dbReference>
<evidence type="ECO:0000256" key="2">
    <source>
        <dbReference type="ARBA" id="ARBA00022692"/>
    </source>
</evidence>
<evidence type="ECO:0000313" key="7">
    <source>
        <dbReference type="Proteomes" id="UP000321331"/>
    </source>
</evidence>
<evidence type="ECO:0000256" key="1">
    <source>
        <dbReference type="ARBA" id="ARBA00004141"/>
    </source>
</evidence>
<dbReference type="Proteomes" id="UP000321331">
    <property type="component" value="Unassembled WGS sequence"/>
</dbReference>
<gene>
    <name evidence="6" type="ORF">FocTR4_00004239</name>
</gene>
<evidence type="ECO:0000256" key="4">
    <source>
        <dbReference type="ARBA" id="ARBA00023136"/>
    </source>
</evidence>
<comment type="subcellular location">
    <subcellularLocation>
        <location evidence="1">Membrane</location>
        <topology evidence="1">Multi-pass membrane protein</topology>
    </subcellularLocation>
</comment>
<feature type="transmembrane region" description="Helical" evidence="5">
    <location>
        <begin position="198"/>
        <end position="216"/>
    </location>
</feature>
<evidence type="ECO:0000256" key="3">
    <source>
        <dbReference type="ARBA" id="ARBA00022989"/>
    </source>
</evidence>
<dbReference type="Pfam" id="PF04479">
    <property type="entry name" value="RTA1"/>
    <property type="match status" value="1"/>
</dbReference>
<evidence type="ECO:0000256" key="5">
    <source>
        <dbReference type="SAM" id="Phobius"/>
    </source>
</evidence>
<proteinExistence type="predicted"/>
<keyword evidence="2 5" id="KW-0812">Transmembrane</keyword>
<dbReference type="AlphaFoldDB" id="A0A5C6TEX4"/>
<feature type="transmembrane region" description="Helical" evidence="5">
    <location>
        <begin position="20"/>
        <end position="38"/>
    </location>
</feature>
<keyword evidence="3 5" id="KW-1133">Transmembrane helix</keyword>
<organism evidence="6 7">
    <name type="scientific">Fusarium oxysporum f. sp. cubense</name>
    <dbReference type="NCBI Taxonomy" id="61366"/>
    <lineage>
        <taxon>Eukaryota</taxon>
        <taxon>Fungi</taxon>
        <taxon>Dikarya</taxon>
        <taxon>Ascomycota</taxon>
        <taxon>Pezizomycotina</taxon>
        <taxon>Sordariomycetes</taxon>
        <taxon>Hypocreomycetidae</taxon>
        <taxon>Hypocreales</taxon>
        <taxon>Nectriaceae</taxon>
        <taxon>Fusarium</taxon>
        <taxon>Fusarium oxysporum species complex</taxon>
    </lineage>
</organism>
<name>A0A5C6TEX4_FUSOC</name>
<dbReference type="EMBL" id="VMNF01000005">
    <property type="protein sequence ID" value="TXC08241.1"/>
    <property type="molecule type" value="Genomic_DNA"/>
</dbReference>
<keyword evidence="4 5" id="KW-0472">Membrane</keyword>